<dbReference type="GO" id="GO:0012505">
    <property type="term" value="C:endomembrane system"/>
    <property type="evidence" value="ECO:0007669"/>
    <property type="project" value="UniProtKB-SubCell"/>
</dbReference>
<name>A0A2K9EIN6_9RHOB</name>
<proteinExistence type="predicted"/>
<dbReference type="InterPro" id="IPR038578">
    <property type="entry name" value="GT29-like_sf"/>
</dbReference>
<dbReference type="KEGG" id="paro:CUV01_07340"/>
<evidence type="ECO:0000256" key="7">
    <source>
        <dbReference type="ARBA" id="ARBA00023136"/>
    </source>
</evidence>
<dbReference type="AlphaFoldDB" id="A0A2K9EIN6"/>
<evidence type="ECO:0008006" key="11">
    <source>
        <dbReference type="Google" id="ProtNLM"/>
    </source>
</evidence>
<keyword evidence="3" id="KW-0328">Glycosyltransferase</keyword>
<evidence type="ECO:0000256" key="8">
    <source>
        <dbReference type="ARBA" id="ARBA00023180"/>
    </source>
</evidence>
<dbReference type="Pfam" id="PF00777">
    <property type="entry name" value="Glyco_transf_29"/>
    <property type="match status" value="1"/>
</dbReference>
<evidence type="ECO:0000313" key="10">
    <source>
        <dbReference type="Proteomes" id="UP000233742"/>
    </source>
</evidence>
<sequence length="213" mass="23215">MTPLRFFVARAFRNEPMLATLSVPQPALLAELAGRHVALVGNARALQEGHQGADIDAADLVIRINRAPMPSADSHGSRTDWLALATRLKPADRRKFGPDRILWMSPKRKRLDWQTAKSPGFYLHPLAEYGTLSEQLGAPPTTGAMMIDLLLRSDLAGLTLYGFDFFASQSLSGSRRADQVPHDFGSEAEWVQALAASDPRLKMVSPVAGSPDA</sequence>
<reference evidence="9 10" key="1">
    <citation type="submission" date="2017-12" db="EMBL/GenBank/DDBJ databases">
        <authorList>
            <person name="Hurst M.R.H."/>
        </authorList>
    </citation>
    <scope>NUCLEOTIDE SEQUENCE [LARGE SCALE GENOMIC DNA]</scope>
    <source>
        <strain evidence="9 10">BM15</strain>
    </source>
</reference>
<dbReference type="EMBL" id="CP025408">
    <property type="protein sequence ID" value="AUH33227.1"/>
    <property type="molecule type" value="Genomic_DNA"/>
</dbReference>
<keyword evidence="7" id="KW-0472">Membrane</keyword>
<dbReference type="GO" id="GO:0016020">
    <property type="term" value="C:membrane"/>
    <property type="evidence" value="ECO:0007669"/>
    <property type="project" value="UniProtKB-SubCell"/>
</dbReference>
<accession>A0A2K9EIN6</accession>
<dbReference type="RefSeq" id="WP_101459897.1">
    <property type="nucleotide sequence ID" value="NZ_CP025408.1"/>
</dbReference>
<comment type="subcellular location">
    <subcellularLocation>
        <location evidence="2">Endomembrane system</location>
    </subcellularLocation>
    <subcellularLocation>
        <location evidence="1">Membrane</location>
        <topology evidence="1">Single-pass membrane protein</topology>
    </subcellularLocation>
</comment>
<gene>
    <name evidence="9" type="ORF">CUV01_07340</name>
</gene>
<dbReference type="GO" id="GO:0008373">
    <property type="term" value="F:sialyltransferase activity"/>
    <property type="evidence" value="ECO:0007669"/>
    <property type="project" value="InterPro"/>
</dbReference>
<evidence type="ECO:0000256" key="1">
    <source>
        <dbReference type="ARBA" id="ARBA00004167"/>
    </source>
</evidence>
<dbReference type="Proteomes" id="UP000233742">
    <property type="component" value="Chromosome"/>
</dbReference>
<protein>
    <recommendedName>
        <fullName evidence="11">Glycosyltransferase family 29 (Sialyltransferase)</fullName>
    </recommendedName>
</protein>
<keyword evidence="10" id="KW-1185">Reference proteome</keyword>
<evidence type="ECO:0000256" key="4">
    <source>
        <dbReference type="ARBA" id="ARBA00022679"/>
    </source>
</evidence>
<keyword evidence="4" id="KW-0808">Transferase</keyword>
<keyword evidence="6" id="KW-1133">Transmembrane helix</keyword>
<keyword evidence="8" id="KW-0325">Glycoprotein</keyword>
<dbReference type="OrthoDB" id="5614897at2"/>
<dbReference type="InterPro" id="IPR001675">
    <property type="entry name" value="Glyco_trans_29"/>
</dbReference>
<evidence type="ECO:0000313" key="9">
    <source>
        <dbReference type="EMBL" id="AUH33227.1"/>
    </source>
</evidence>
<evidence type="ECO:0000256" key="6">
    <source>
        <dbReference type="ARBA" id="ARBA00022989"/>
    </source>
</evidence>
<evidence type="ECO:0000256" key="5">
    <source>
        <dbReference type="ARBA" id="ARBA00022692"/>
    </source>
</evidence>
<dbReference type="Gene3D" id="3.90.1480.20">
    <property type="entry name" value="Glycosyl transferase family 29"/>
    <property type="match status" value="1"/>
</dbReference>
<keyword evidence="5" id="KW-0812">Transmembrane</keyword>
<evidence type="ECO:0000256" key="3">
    <source>
        <dbReference type="ARBA" id="ARBA00022676"/>
    </source>
</evidence>
<organism evidence="9 10">
    <name type="scientific">Paracoccus tegillarcae</name>
    <dbReference type="NCBI Taxonomy" id="1529068"/>
    <lineage>
        <taxon>Bacteria</taxon>
        <taxon>Pseudomonadati</taxon>
        <taxon>Pseudomonadota</taxon>
        <taxon>Alphaproteobacteria</taxon>
        <taxon>Rhodobacterales</taxon>
        <taxon>Paracoccaceae</taxon>
        <taxon>Paracoccus</taxon>
    </lineage>
</organism>
<evidence type="ECO:0000256" key="2">
    <source>
        <dbReference type="ARBA" id="ARBA00004308"/>
    </source>
</evidence>